<dbReference type="EMBL" id="CADEPM010000005">
    <property type="protein sequence ID" value="CAB3406896.1"/>
    <property type="molecule type" value="Genomic_DNA"/>
</dbReference>
<name>A0A8S1EZY1_9PELO</name>
<gene>
    <name evidence="2" type="ORF">CBOVIS_LOCUS8903</name>
</gene>
<dbReference type="AlphaFoldDB" id="A0A8S1EZY1"/>
<feature type="compositionally biased region" description="Basic and acidic residues" evidence="1">
    <location>
        <begin position="97"/>
        <end position="119"/>
    </location>
</feature>
<keyword evidence="3" id="KW-1185">Reference proteome</keyword>
<dbReference type="OrthoDB" id="5860472at2759"/>
<proteinExistence type="predicted"/>
<evidence type="ECO:0000313" key="3">
    <source>
        <dbReference type="Proteomes" id="UP000494206"/>
    </source>
</evidence>
<comment type="caution">
    <text evidence="2">The sequence shown here is derived from an EMBL/GenBank/DDBJ whole genome shotgun (WGS) entry which is preliminary data.</text>
</comment>
<evidence type="ECO:0000256" key="1">
    <source>
        <dbReference type="SAM" id="MobiDB-lite"/>
    </source>
</evidence>
<feature type="compositionally biased region" description="Low complexity" evidence="1">
    <location>
        <begin position="81"/>
        <end position="96"/>
    </location>
</feature>
<feature type="region of interest" description="Disordered" evidence="1">
    <location>
        <begin position="81"/>
        <end position="142"/>
    </location>
</feature>
<organism evidence="2 3">
    <name type="scientific">Caenorhabditis bovis</name>
    <dbReference type="NCBI Taxonomy" id="2654633"/>
    <lineage>
        <taxon>Eukaryota</taxon>
        <taxon>Metazoa</taxon>
        <taxon>Ecdysozoa</taxon>
        <taxon>Nematoda</taxon>
        <taxon>Chromadorea</taxon>
        <taxon>Rhabditida</taxon>
        <taxon>Rhabditina</taxon>
        <taxon>Rhabditomorpha</taxon>
        <taxon>Rhabditoidea</taxon>
        <taxon>Rhabditidae</taxon>
        <taxon>Peloderinae</taxon>
        <taxon>Caenorhabditis</taxon>
    </lineage>
</organism>
<dbReference type="Proteomes" id="UP000494206">
    <property type="component" value="Unassembled WGS sequence"/>
</dbReference>
<reference evidence="2 3" key="1">
    <citation type="submission" date="2020-04" db="EMBL/GenBank/DDBJ databases">
        <authorList>
            <person name="Laetsch R D."/>
            <person name="Stevens L."/>
            <person name="Kumar S."/>
            <person name="Blaxter L. M."/>
        </authorList>
    </citation>
    <scope>NUCLEOTIDE SEQUENCE [LARGE SCALE GENOMIC DNA]</scope>
</reference>
<evidence type="ECO:0000313" key="2">
    <source>
        <dbReference type="EMBL" id="CAB3406896.1"/>
    </source>
</evidence>
<protein>
    <submittedName>
        <fullName evidence="2">Uncharacterized protein</fullName>
    </submittedName>
</protein>
<accession>A0A8S1EZY1</accession>
<sequence>MPMYRLTPAFPQDFDVSPRNVMYRLPPYHDFGGSSSGGGAQAAKEETDPVKVLEKKQLALIEKLKLQTESLNKLLVSIGNAKASTPKSAPAPAEVVDGGKKDKEAKKEARKAAKSEAKSKVAAGATPKPPSEKASGSGWSVEDDRKTWETKLSLTVNLPPSLVAYPQENLGAVDVTITEADEGWAKALSAVGAKRNVAFNGVVCNNVGKGAKTTVTVKSGDVFGLKIGETAVKCRQTAWKILGGALGLHSRQSAQTLSAAHQARWLEKADLIMHKIGDAELTEREASQFLARFDSLSSQWDVTVADIVIRHVIRVGTHPNNVELWAKKIDGLLV</sequence>